<dbReference type="Proteomes" id="UP000608662">
    <property type="component" value="Unassembled WGS sequence"/>
</dbReference>
<dbReference type="InterPro" id="IPR055755">
    <property type="entry name" value="DUF7331"/>
</dbReference>
<reference evidence="2" key="1">
    <citation type="submission" date="2019-12" db="EMBL/GenBank/DDBJ databases">
        <title>Whole-genome sequence of Halomicrobium mukohataei pws1.</title>
        <authorList>
            <person name="Verma D.K."/>
            <person name="Gopal K."/>
            <person name="Prasad E.S."/>
        </authorList>
    </citation>
    <scope>NUCLEOTIDE SEQUENCE</scope>
    <source>
        <strain evidence="2">Pws1</strain>
    </source>
</reference>
<protein>
    <submittedName>
        <fullName evidence="2">Uncharacterized protein</fullName>
    </submittedName>
</protein>
<proteinExistence type="predicted"/>
<dbReference type="EMBL" id="WOYG01000001">
    <property type="protein sequence ID" value="NLV08647.1"/>
    <property type="molecule type" value="Genomic_DNA"/>
</dbReference>
<evidence type="ECO:0000256" key="1">
    <source>
        <dbReference type="SAM" id="MobiDB-lite"/>
    </source>
</evidence>
<evidence type="ECO:0000313" key="3">
    <source>
        <dbReference type="Proteomes" id="UP000608662"/>
    </source>
</evidence>
<organism evidence="2 3">
    <name type="scientific">Halomicrobium mukohataei</name>
    <dbReference type="NCBI Taxonomy" id="57705"/>
    <lineage>
        <taxon>Archaea</taxon>
        <taxon>Methanobacteriati</taxon>
        <taxon>Methanobacteriota</taxon>
        <taxon>Stenosarchaea group</taxon>
        <taxon>Halobacteria</taxon>
        <taxon>Halobacteriales</taxon>
        <taxon>Haloarculaceae</taxon>
        <taxon>Halomicrobium</taxon>
    </lineage>
</organism>
<comment type="caution">
    <text evidence="2">The sequence shown here is derived from an EMBL/GenBank/DDBJ whole genome shotgun (WGS) entry which is preliminary data.</text>
</comment>
<sequence>MTEPDTPSDVATDDEPSADEQFGAFTTDDGDTIVYDRTNSAAWIQSDYAVEVGEDTSSA</sequence>
<dbReference type="OrthoDB" id="260782at2157"/>
<name>A0A847U8P8_9EURY</name>
<dbReference type="GeneID" id="94360281"/>
<dbReference type="Pfam" id="PF24018">
    <property type="entry name" value="DUF7331"/>
    <property type="match status" value="1"/>
</dbReference>
<accession>A0A847U8P8</accession>
<evidence type="ECO:0000313" key="2">
    <source>
        <dbReference type="EMBL" id="NLV08647.1"/>
    </source>
</evidence>
<dbReference type="AlphaFoldDB" id="A0A847U8P8"/>
<dbReference type="RefSeq" id="WP_170092637.1">
    <property type="nucleotide sequence ID" value="NZ_WOYG01000001.1"/>
</dbReference>
<gene>
    <name evidence="2" type="ORF">GOC74_01670</name>
</gene>
<feature type="region of interest" description="Disordered" evidence="1">
    <location>
        <begin position="1"/>
        <end position="30"/>
    </location>
</feature>